<feature type="domain" description="Cadherin" evidence="12">
    <location>
        <begin position="399"/>
        <end position="507"/>
    </location>
</feature>
<dbReference type="InterPro" id="IPR015919">
    <property type="entry name" value="Cadherin-like_sf"/>
</dbReference>
<evidence type="ECO:0000256" key="5">
    <source>
        <dbReference type="ARBA" id="ARBA00022837"/>
    </source>
</evidence>
<keyword evidence="4" id="KW-0677">Repeat</keyword>
<dbReference type="WBParaSite" id="HDID_0000809701-mRNA-1">
    <property type="protein sequence ID" value="HDID_0000809701-mRNA-1"/>
    <property type="gene ID" value="HDID_0000809701"/>
</dbReference>
<dbReference type="FunFam" id="2.60.40.60:FF:000020">
    <property type="entry name" value="Dachsous cadherin-related 1b"/>
    <property type="match status" value="1"/>
</dbReference>
<dbReference type="PROSITE" id="PS00232">
    <property type="entry name" value="CADHERIN_1"/>
    <property type="match status" value="4"/>
</dbReference>
<evidence type="ECO:0000256" key="1">
    <source>
        <dbReference type="ARBA" id="ARBA00004167"/>
    </source>
</evidence>
<evidence type="ECO:0000256" key="6">
    <source>
        <dbReference type="ARBA" id="ARBA00022989"/>
    </source>
</evidence>
<dbReference type="GO" id="GO:0005509">
    <property type="term" value="F:calcium ion binding"/>
    <property type="evidence" value="ECO:0007669"/>
    <property type="project" value="UniProtKB-UniRule"/>
</dbReference>
<evidence type="ECO:0000256" key="7">
    <source>
        <dbReference type="ARBA" id="ARBA00023136"/>
    </source>
</evidence>
<dbReference type="OrthoDB" id="6252479at2759"/>
<name>A0A0R3SS64_HYMDI</name>
<feature type="signal peptide" evidence="11">
    <location>
        <begin position="1"/>
        <end position="18"/>
    </location>
</feature>
<feature type="domain" description="Cadherin" evidence="12">
    <location>
        <begin position="615"/>
        <end position="724"/>
    </location>
</feature>
<dbReference type="Gene3D" id="2.60.40.60">
    <property type="entry name" value="Cadherins"/>
    <property type="match status" value="6"/>
</dbReference>
<protein>
    <submittedName>
        <fullName evidence="15">Protocadherin-1</fullName>
    </submittedName>
</protein>
<dbReference type="GO" id="GO:0005886">
    <property type="term" value="C:plasma membrane"/>
    <property type="evidence" value="ECO:0007669"/>
    <property type="project" value="InterPro"/>
</dbReference>
<reference evidence="15" key="1">
    <citation type="submission" date="2016-04" db="UniProtKB">
        <authorList>
            <consortium name="WormBaseParasite"/>
        </authorList>
    </citation>
    <scope>IDENTIFICATION</scope>
</reference>
<evidence type="ECO:0000256" key="3">
    <source>
        <dbReference type="ARBA" id="ARBA00022729"/>
    </source>
</evidence>
<evidence type="ECO:0000259" key="12">
    <source>
        <dbReference type="PROSITE" id="PS50268"/>
    </source>
</evidence>
<dbReference type="FunFam" id="2.60.40.60:FF:000092">
    <property type="entry name" value="Protocadherin 8"/>
    <property type="match status" value="1"/>
</dbReference>
<proteinExistence type="predicted"/>
<reference evidence="13 14" key="2">
    <citation type="submission" date="2018-11" db="EMBL/GenBank/DDBJ databases">
        <authorList>
            <consortium name="Pathogen Informatics"/>
        </authorList>
    </citation>
    <scope>NUCLEOTIDE SEQUENCE [LARGE SCALE GENOMIC DNA]</scope>
</reference>
<accession>A0A0R3SS64</accession>
<organism evidence="15">
    <name type="scientific">Hymenolepis diminuta</name>
    <name type="common">Rat tapeworm</name>
    <dbReference type="NCBI Taxonomy" id="6216"/>
    <lineage>
        <taxon>Eukaryota</taxon>
        <taxon>Metazoa</taxon>
        <taxon>Spiralia</taxon>
        <taxon>Lophotrochozoa</taxon>
        <taxon>Platyhelminthes</taxon>
        <taxon>Cestoda</taxon>
        <taxon>Eucestoda</taxon>
        <taxon>Cyclophyllidea</taxon>
        <taxon>Hymenolepididae</taxon>
        <taxon>Hymenolepis</taxon>
    </lineage>
</organism>
<evidence type="ECO:0000313" key="14">
    <source>
        <dbReference type="Proteomes" id="UP000274504"/>
    </source>
</evidence>
<feature type="transmembrane region" description="Helical" evidence="10">
    <location>
        <begin position="875"/>
        <end position="898"/>
    </location>
</feature>
<dbReference type="FunFam" id="2.60.40.60:FF:000033">
    <property type="entry name" value="FAT atypical cadherin 1"/>
    <property type="match status" value="1"/>
</dbReference>
<dbReference type="InterPro" id="IPR002126">
    <property type="entry name" value="Cadherin-like_dom"/>
</dbReference>
<feature type="domain" description="Cadherin" evidence="12">
    <location>
        <begin position="508"/>
        <end position="614"/>
    </location>
</feature>
<gene>
    <name evidence="13" type="ORF">HDID_LOCUS8095</name>
</gene>
<dbReference type="CDD" id="cd11304">
    <property type="entry name" value="Cadherin_repeat"/>
    <property type="match status" value="6"/>
</dbReference>
<dbReference type="STRING" id="6216.A0A0R3SS64"/>
<sequence>MLFLYLFTILLYLSIAASSKYNAGIINFVISEDASVGDVVGTLESVNISGYPKRQADGSPFTLQDTTYFALSGPNQNTVVVNRLLDRDNDRKLCREPSWPEVCAWSGVLFAHDGVVLSLRITITDANDNIPRWPESALSKPRNSKDGKPAIELLIAENTPIGSLFDLPLADDRDYGKNGIVNYEIITTEHKSRFSLICTTGPNGVIPRLQVLEMLDREEREEYKMQIAAIDGGNQKTISGLYVYLVDENDNSPIFTHLKHLPEEEKQQTKFVIKVNESIPANSALPMHPVATDADSGDFGRVRYRFSFSTPEYVRRDFSIEPTTGNIIVQNTLDCDAGGVSEYVFSMVAEDSAPQPLTAVATVVIIVHDVNDNAPIISLTPAALKADGLYDSTFFPSFEDSRDIFHLIEELPSGQLVATVAVTDPDSDQDGEFSCDLGGNSDFTLHALPWIGATKVYQLLSARRFDREVETLISVTLKCIDRGNPPQASSKIIPITLIDINDNRPYFQQPIYQFSIRENKPPGTLVGRVTVQDNDAGINGEMDITLSCKSGRYQHLFSINDMGEIRANEVLDRETNSKPIQFTVVAEDRGKPSFRASAEVTIKIEDENDCFPKFAFQNYHFSIEEDPEPYKRRVREVGSVQAFDRDIGSNAEIQYFIEETDAPFEISQNGTIYAVRNLDREVKSMYLLTVMARDLPTQQFEKSLNSTTQVRITITDINDHAPVFIFPRLNSSSDAFPEIKISALEPIGHRVAKLQAKDADAGLNAEIRYSLLENSRLPMGTEKLFHLSEDSGELFIAAKALIFSNPHLAVDNYQLFTIISSHHLKVQATDGGTPPLSSTLSLKIILDPNLPTTSVLAFSGDSNGYGDGNDMLNNIYLIIIITFAVSIAFVILVIAIYFMSKDRRSKTCCCFASSSTGTKARQLNATNGLNFHAAGNSQIPDHAAPMGFTSTPDYITNLGSASYVLEKGSPLQCPPSEEAFMTSSGQFQMNSFYDPPIEKAFSNSAMLSPIDGVLASDRLSTNDGLSTNFDRFSSLDRGLHNGCPPLSLCLVNEGCPEAYIRQSNHYHDSMGTASALYSWCDSNDQKLQTFGTLPINTWY</sequence>
<keyword evidence="5 9" id="KW-0106">Calcium</keyword>
<feature type="domain" description="Cadherin" evidence="12">
    <location>
        <begin position="733"/>
        <end position="846"/>
    </location>
</feature>
<dbReference type="SMART" id="SM00112">
    <property type="entry name" value="CA"/>
    <property type="match status" value="6"/>
</dbReference>
<evidence type="ECO:0000256" key="10">
    <source>
        <dbReference type="SAM" id="Phobius"/>
    </source>
</evidence>
<dbReference type="PRINTS" id="PR00205">
    <property type="entry name" value="CADHERIN"/>
</dbReference>
<dbReference type="Proteomes" id="UP000274504">
    <property type="component" value="Unassembled WGS sequence"/>
</dbReference>
<keyword evidence="6 10" id="KW-1133">Transmembrane helix</keyword>
<dbReference type="SUPFAM" id="SSF49313">
    <property type="entry name" value="Cadherin-like"/>
    <property type="match status" value="6"/>
</dbReference>
<keyword evidence="3 11" id="KW-0732">Signal</keyword>
<keyword evidence="2 10" id="KW-0812">Transmembrane</keyword>
<dbReference type="PROSITE" id="PS50268">
    <property type="entry name" value="CADHERIN_2"/>
    <property type="match status" value="6"/>
</dbReference>
<evidence type="ECO:0000256" key="11">
    <source>
        <dbReference type="SAM" id="SignalP"/>
    </source>
</evidence>
<evidence type="ECO:0000256" key="9">
    <source>
        <dbReference type="PROSITE-ProRule" id="PRU00043"/>
    </source>
</evidence>
<dbReference type="EMBL" id="UYSG01011025">
    <property type="protein sequence ID" value="VDL60413.1"/>
    <property type="molecule type" value="Genomic_DNA"/>
</dbReference>
<comment type="subcellular location">
    <subcellularLocation>
        <location evidence="1">Membrane</location>
        <topology evidence="1">Single-pass membrane protein</topology>
    </subcellularLocation>
</comment>
<feature type="chain" id="PRO_5043131431" evidence="11">
    <location>
        <begin position="19"/>
        <end position="1099"/>
    </location>
</feature>
<feature type="domain" description="Cadherin" evidence="12">
    <location>
        <begin position="267"/>
        <end position="377"/>
    </location>
</feature>
<keyword evidence="8" id="KW-0325">Glycoprotein</keyword>
<evidence type="ECO:0000256" key="2">
    <source>
        <dbReference type="ARBA" id="ARBA00022692"/>
    </source>
</evidence>
<dbReference type="PANTHER" id="PTHR24028">
    <property type="entry name" value="CADHERIN-87A"/>
    <property type="match status" value="1"/>
</dbReference>
<evidence type="ECO:0000313" key="13">
    <source>
        <dbReference type="EMBL" id="VDL60413.1"/>
    </source>
</evidence>
<evidence type="ECO:0000256" key="4">
    <source>
        <dbReference type="ARBA" id="ARBA00022737"/>
    </source>
</evidence>
<dbReference type="PANTHER" id="PTHR24028:SF146">
    <property type="entry name" value="CADHERIN 96CB, ISOFORM D-RELATED"/>
    <property type="match status" value="1"/>
</dbReference>
<feature type="domain" description="Cadherin" evidence="12">
    <location>
        <begin position="147"/>
        <end position="255"/>
    </location>
</feature>
<dbReference type="InterPro" id="IPR020894">
    <property type="entry name" value="Cadherin_CS"/>
</dbReference>
<evidence type="ECO:0000313" key="15">
    <source>
        <dbReference type="WBParaSite" id="HDID_0000809701-mRNA-1"/>
    </source>
</evidence>
<dbReference type="Pfam" id="PF00028">
    <property type="entry name" value="Cadherin"/>
    <property type="match status" value="5"/>
</dbReference>
<keyword evidence="7 10" id="KW-0472">Membrane</keyword>
<evidence type="ECO:0000256" key="8">
    <source>
        <dbReference type="ARBA" id="ARBA00023180"/>
    </source>
</evidence>
<dbReference type="GO" id="GO:0007156">
    <property type="term" value="P:homophilic cell adhesion via plasma membrane adhesion molecules"/>
    <property type="evidence" value="ECO:0007669"/>
    <property type="project" value="InterPro"/>
</dbReference>
<dbReference type="InterPro" id="IPR050174">
    <property type="entry name" value="Protocadherin/Cadherin-CA"/>
</dbReference>
<dbReference type="AlphaFoldDB" id="A0A0R3SS64"/>